<accession>A0A2G8K0Z7</accession>
<comment type="similarity">
    <text evidence="2">Belongs to the galactose-3-O-sulfotransferase family.</text>
</comment>
<sequence>MNIWKVLFIFSSVVIIAYVNQQWILPTYCPSILQFLKSSFGYAANQEVVSNLRRPGKILAGNLGDRKTMEGSDRPPTRAKNDSNLDKQLQAYQYDRKADGTGYEVKEVDINVHVKTNLEQLEEEERQSLINVKEILPSATRPDLAQDRIVFMKTHRTSSGTMACILKRYGYNHELLFALPKELRANNFLQTVKFKREFVYQYPGVINQKYNILANNARYNRKEMAFVIPKATFITMLRRPEEQFESVFGYHNMTSKLNLAKSPNPIASFLERADYYYGQEIPYSDFLKNGQLFDFGLNRESMGNNANIVEMIKSLEAEFDLVMIREYFDESLILLKKILDWKLDDILYISTNIRSDINRFEIDQPLREKIAQWNSGDVELYEHFNKTLWWRIEQYGSKFKDDLATFRAKNQEVFERCVDTRKSDASDRRQTKFVARDSSKLCQDLLRSDEEYTSSIRERQKELFRRKQRK</sequence>
<evidence type="ECO:0000256" key="9">
    <source>
        <dbReference type="ARBA" id="ARBA00023180"/>
    </source>
</evidence>
<name>A0A2G8K0Z7_STIJA</name>
<proteinExistence type="inferred from homology"/>
<dbReference type="AlphaFoldDB" id="A0A2G8K0Z7"/>
<evidence type="ECO:0000256" key="5">
    <source>
        <dbReference type="ARBA" id="ARBA00022968"/>
    </source>
</evidence>
<evidence type="ECO:0000256" key="4">
    <source>
        <dbReference type="ARBA" id="ARBA00022692"/>
    </source>
</evidence>
<keyword evidence="12" id="KW-1185">Reference proteome</keyword>
<dbReference type="GO" id="GO:0000139">
    <property type="term" value="C:Golgi membrane"/>
    <property type="evidence" value="ECO:0007669"/>
    <property type="project" value="UniProtKB-SubCell"/>
</dbReference>
<dbReference type="STRING" id="307972.A0A2G8K0Z7"/>
<evidence type="ECO:0000313" key="12">
    <source>
        <dbReference type="Proteomes" id="UP000230750"/>
    </source>
</evidence>
<evidence type="ECO:0000313" key="11">
    <source>
        <dbReference type="EMBL" id="PIK41681.1"/>
    </source>
</evidence>
<dbReference type="EMBL" id="MRZV01000997">
    <property type="protein sequence ID" value="PIK41681.1"/>
    <property type="molecule type" value="Genomic_DNA"/>
</dbReference>
<organism evidence="11 12">
    <name type="scientific">Stichopus japonicus</name>
    <name type="common">Sea cucumber</name>
    <dbReference type="NCBI Taxonomy" id="307972"/>
    <lineage>
        <taxon>Eukaryota</taxon>
        <taxon>Metazoa</taxon>
        <taxon>Echinodermata</taxon>
        <taxon>Eleutherozoa</taxon>
        <taxon>Echinozoa</taxon>
        <taxon>Holothuroidea</taxon>
        <taxon>Aspidochirotacea</taxon>
        <taxon>Aspidochirotida</taxon>
        <taxon>Stichopodidae</taxon>
        <taxon>Apostichopus</taxon>
    </lineage>
</organism>
<gene>
    <name evidence="11" type="ORF">BSL78_21463</name>
</gene>
<evidence type="ECO:0000256" key="8">
    <source>
        <dbReference type="ARBA" id="ARBA00023136"/>
    </source>
</evidence>
<comment type="caution">
    <text evidence="11">The sequence shown here is derived from an EMBL/GenBank/DDBJ whole genome shotgun (WGS) entry which is preliminary data.</text>
</comment>
<dbReference type="PANTHER" id="PTHR14647:SF87">
    <property type="entry name" value="PUTATIVE-RELATED"/>
    <property type="match status" value="1"/>
</dbReference>
<dbReference type="InterPro" id="IPR009729">
    <property type="entry name" value="Gal-3-0_sulfotransfrase"/>
</dbReference>
<dbReference type="GO" id="GO:0001733">
    <property type="term" value="F:galactosylceramide sulfotransferase activity"/>
    <property type="evidence" value="ECO:0007669"/>
    <property type="project" value="InterPro"/>
</dbReference>
<keyword evidence="9" id="KW-0325">Glycoprotein</keyword>
<protein>
    <submittedName>
        <fullName evidence="11">Putative galactosylceramide sulfotransferase isoform X2</fullName>
    </submittedName>
</protein>
<dbReference type="InterPro" id="IPR027417">
    <property type="entry name" value="P-loop_NTPase"/>
</dbReference>
<dbReference type="OrthoDB" id="514299at2759"/>
<keyword evidence="7" id="KW-0333">Golgi apparatus</keyword>
<keyword evidence="6" id="KW-1133">Transmembrane helix</keyword>
<dbReference type="PANTHER" id="PTHR14647">
    <property type="entry name" value="GALACTOSE-3-O-SULFOTRANSFERASE"/>
    <property type="match status" value="1"/>
</dbReference>
<evidence type="ECO:0000256" key="3">
    <source>
        <dbReference type="ARBA" id="ARBA00022679"/>
    </source>
</evidence>
<feature type="compositionally biased region" description="Basic and acidic residues" evidence="10">
    <location>
        <begin position="64"/>
        <end position="84"/>
    </location>
</feature>
<comment type="subcellular location">
    <subcellularLocation>
        <location evidence="1">Golgi apparatus membrane</location>
        <topology evidence="1">Single-pass type II membrane protein</topology>
    </subcellularLocation>
</comment>
<dbReference type="Gene3D" id="3.40.50.300">
    <property type="entry name" value="P-loop containing nucleotide triphosphate hydrolases"/>
    <property type="match status" value="1"/>
</dbReference>
<evidence type="ECO:0000256" key="2">
    <source>
        <dbReference type="ARBA" id="ARBA00008124"/>
    </source>
</evidence>
<dbReference type="GO" id="GO:0009247">
    <property type="term" value="P:glycolipid biosynthetic process"/>
    <property type="evidence" value="ECO:0007669"/>
    <property type="project" value="InterPro"/>
</dbReference>
<dbReference type="Pfam" id="PF06990">
    <property type="entry name" value="Gal-3-0_sulfotr"/>
    <property type="match status" value="1"/>
</dbReference>
<evidence type="ECO:0000256" key="1">
    <source>
        <dbReference type="ARBA" id="ARBA00004323"/>
    </source>
</evidence>
<evidence type="ECO:0000256" key="7">
    <source>
        <dbReference type="ARBA" id="ARBA00023034"/>
    </source>
</evidence>
<feature type="region of interest" description="Disordered" evidence="10">
    <location>
        <begin position="60"/>
        <end position="84"/>
    </location>
</feature>
<reference evidence="11 12" key="1">
    <citation type="journal article" date="2017" name="PLoS Biol.">
        <title>The sea cucumber genome provides insights into morphological evolution and visceral regeneration.</title>
        <authorList>
            <person name="Zhang X."/>
            <person name="Sun L."/>
            <person name="Yuan J."/>
            <person name="Sun Y."/>
            <person name="Gao Y."/>
            <person name="Zhang L."/>
            <person name="Li S."/>
            <person name="Dai H."/>
            <person name="Hamel J.F."/>
            <person name="Liu C."/>
            <person name="Yu Y."/>
            <person name="Liu S."/>
            <person name="Lin W."/>
            <person name="Guo K."/>
            <person name="Jin S."/>
            <person name="Xu P."/>
            <person name="Storey K.B."/>
            <person name="Huan P."/>
            <person name="Zhang T."/>
            <person name="Zhou Y."/>
            <person name="Zhang J."/>
            <person name="Lin C."/>
            <person name="Li X."/>
            <person name="Xing L."/>
            <person name="Huo D."/>
            <person name="Sun M."/>
            <person name="Wang L."/>
            <person name="Mercier A."/>
            <person name="Li F."/>
            <person name="Yang H."/>
            <person name="Xiang J."/>
        </authorList>
    </citation>
    <scope>NUCLEOTIDE SEQUENCE [LARGE SCALE GENOMIC DNA]</scope>
    <source>
        <strain evidence="11">Shaxun</strain>
        <tissue evidence="11">Muscle</tissue>
    </source>
</reference>
<keyword evidence="5" id="KW-0735">Signal-anchor</keyword>
<keyword evidence="4" id="KW-0812">Transmembrane</keyword>
<evidence type="ECO:0000256" key="10">
    <source>
        <dbReference type="SAM" id="MobiDB-lite"/>
    </source>
</evidence>
<evidence type="ECO:0000256" key="6">
    <source>
        <dbReference type="ARBA" id="ARBA00022989"/>
    </source>
</evidence>
<dbReference type="Proteomes" id="UP000230750">
    <property type="component" value="Unassembled WGS sequence"/>
</dbReference>
<keyword evidence="8" id="KW-0472">Membrane</keyword>
<keyword evidence="3 11" id="KW-0808">Transferase</keyword>